<evidence type="ECO:0000256" key="1">
    <source>
        <dbReference type="ARBA" id="ARBA00022729"/>
    </source>
</evidence>
<proteinExistence type="predicted"/>
<accession>A0A8J4RDC0</accession>
<dbReference type="PANTHER" id="PTHR47976:SF30">
    <property type="entry name" value="RECEPTOR-LIKE SERINE_THREONINE-PROTEIN KINASE"/>
    <property type="match status" value="1"/>
</dbReference>
<dbReference type="InterPro" id="IPR036426">
    <property type="entry name" value="Bulb-type_lectin_dom_sf"/>
</dbReference>
<dbReference type="EMBL" id="JRKL02001812">
    <property type="protein sequence ID" value="KAF3961922.1"/>
    <property type="molecule type" value="Genomic_DNA"/>
</dbReference>
<keyword evidence="3" id="KW-0325">Glycoprotein</keyword>
<dbReference type="InterPro" id="IPR001480">
    <property type="entry name" value="Bulb-type_lectin_dom"/>
</dbReference>
<keyword evidence="2" id="KW-1015">Disulfide bond</keyword>
<gene>
    <name evidence="7" type="ORF">CMV_013513</name>
</gene>
<dbReference type="AlphaFoldDB" id="A0A8J4RDC0"/>
<evidence type="ECO:0000313" key="8">
    <source>
        <dbReference type="Proteomes" id="UP000737018"/>
    </source>
</evidence>
<dbReference type="PROSITE" id="PS50927">
    <property type="entry name" value="BULB_LECTIN"/>
    <property type="match status" value="1"/>
</dbReference>
<evidence type="ECO:0000256" key="4">
    <source>
        <dbReference type="SAM" id="SignalP"/>
    </source>
</evidence>
<dbReference type="Proteomes" id="UP000737018">
    <property type="component" value="Unassembled WGS sequence"/>
</dbReference>
<feature type="domain" description="Apple" evidence="6">
    <location>
        <begin position="330"/>
        <end position="406"/>
    </location>
</feature>
<dbReference type="SUPFAM" id="SSF51110">
    <property type="entry name" value="alpha-D-mannose-specific plant lectins"/>
    <property type="match status" value="1"/>
</dbReference>
<dbReference type="Gene3D" id="2.90.10.10">
    <property type="entry name" value="Bulb-type lectin domain"/>
    <property type="match status" value="1"/>
</dbReference>
<dbReference type="InterPro" id="IPR051343">
    <property type="entry name" value="G-type_lectin_kinases/EP1-like"/>
</dbReference>
<dbReference type="OrthoDB" id="1740019at2759"/>
<evidence type="ECO:0000259" key="6">
    <source>
        <dbReference type="PROSITE" id="PS50948"/>
    </source>
</evidence>
<dbReference type="InterPro" id="IPR003609">
    <property type="entry name" value="Pan_app"/>
</dbReference>
<reference evidence="7" key="1">
    <citation type="submission" date="2020-03" db="EMBL/GenBank/DDBJ databases">
        <title>Castanea mollissima Vanexum genome sequencing.</title>
        <authorList>
            <person name="Staton M."/>
        </authorList>
    </citation>
    <scope>NUCLEOTIDE SEQUENCE</scope>
    <source>
        <tissue evidence="7">Leaf</tissue>
    </source>
</reference>
<evidence type="ECO:0000256" key="3">
    <source>
        <dbReference type="ARBA" id="ARBA00023180"/>
    </source>
</evidence>
<sequence>MGWACCTVLLYLVLFSIIVLANGYLTVNSSTTSWSNREPVGDLLKTDAVIILASRSSGDPDYGHACFCGFFCNQTCTSSRLATFLLWSANSKNPVSINATLKLNSERGLVLQDADGTVAWSTNISNKSVAAISLTDKCNLMLLDENNATIWQSFDHPSWPTDTLFYGQKLVPGQQLTIEGGLFSLSITTRGLFAYINSNPLLCYWYNRPTYLNIISYFQFVSQSLSFFSVQSGPNSPFDKLSIPSSSLSMQYMRLETDGHTRVYDQDWKEVDDLFQITDLCAYPTFCGSYGICTNGMCSCPGPIYGTSYFQRIEGRQPDRGCSLVIPLSCEASKNHILLEIQNITYFSLLDTSIPEINPNYQNISLRTCTKACLENCSCKAAIYYPSGSIGTSSSVVAECWADPSF</sequence>
<feature type="signal peptide" evidence="4">
    <location>
        <begin position="1"/>
        <end position="23"/>
    </location>
</feature>
<keyword evidence="8" id="KW-1185">Reference proteome</keyword>
<dbReference type="Pfam" id="PF08276">
    <property type="entry name" value="PAN_2"/>
    <property type="match status" value="1"/>
</dbReference>
<feature type="chain" id="PRO_5035203321" evidence="4">
    <location>
        <begin position="24"/>
        <end position="406"/>
    </location>
</feature>
<dbReference type="PANTHER" id="PTHR47976">
    <property type="entry name" value="G-TYPE LECTIN S-RECEPTOR-LIKE SERINE/THREONINE-PROTEIN KINASE SD2-5"/>
    <property type="match status" value="1"/>
</dbReference>
<dbReference type="SMART" id="SM00108">
    <property type="entry name" value="B_lectin"/>
    <property type="match status" value="1"/>
</dbReference>
<evidence type="ECO:0000259" key="5">
    <source>
        <dbReference type="PROSITE" id="PS50927"/>
    </source>
</evidence>
<feature type="domain" description="Bulb-type lectin" evidence="5">
    <location>
        <begin position="46"/>
        <end position="155"/>
    </location>
</feature>
<name>A0A8J4RDC0_9ROSI</name>
<organism evidence="7 8">
    <name type="scientific">Castanea mollissima</name>
    <name type="common">Chinese chestnut</name>
    <dbReference type="NCBI Taxonomy" id="60419"/>
    <lineage>
        <taxon>Eukaryota</taxon>
        <taxon>Viridiplantae</taxon>
        <taxon>Streptophyta</taxon>
        <taxon>Embryophyta</taxon>
        <taxon>Tracheophyta</taxon>
        <taxon>Spermatophyta</taxon>
        <taxon>Magnoliopsida</taxon>
        <taxon>eudicotyledons</taxon>
        <taxon>Gunneridae</taxon>
        <taxon>Pentapetalae</taxon>
        <taxon>rosids</taxon>
        <taxon>fabids</taxon>
        <taxon>Fagales</taxon>
        <taxon>Fagaceae</taxon>
        <taxon>Castanea</taxon>
    </lineage>
</organism>
<protein>
    <submittedName>
        <fullName evidence="7">Uncharacterized protein</fullName>
    </submittedName>
</protein>
<evidence type="ECO:0000313" key="7">
    <source>
        <dbReference type="EMBL" id="KAF3961922.1"/>
    </source>
</evidence>
<dbReference type="Pfam" id="PF01453">
    <property type="entry name" value="B_lectin"/>
    <property type="match status" value="1"/>
</dbReference>
<evidence type="ECO:0000256" key="2">
    <source>
        <dbReference type="ARBA" id="ARBA00023157"/>
    </source>
</evidence>
<keyword evidence="1 4" id="KW-0732">Signal</keyword>
<comment type="caution">
    <text evidence="7">The sequence shown here is derived from an EMBL/GenBank/DDBJ whole genome shotgun (WGS) entry which is preliminary data.</text>
</comment>
<dbReference type="PROSITE" id="PS50948">
    <property type="entry name" value="PAN"/>
    <property type="match status" value="1"/>
</dbReference>